<dbReference type="PANTHER" id="PTHR16026">
    <property type="entry name" value="CARTILAGE ACIDIC PROTEIN 1"/>
    <property type="match status" value="1"/>
</dbReference>
<dbReference type="Gene3D" id="2.130.10.130">
    <property type="entry name" value="Integrin alpha, N-terminal"/>
    <property type="match status" value="3"/>
</dbReference>
<dbReference type="PROSITE" id="PS51257">
    <property type="entry name" value="PROKAR_LIPOPROTEIN"/>
    <property type="match status" value="1"/>
</dbReference>
<dbReference type="SUPFAM" id="SSF69318">
    <property type="entry name" value="Integrin alpha N-terminal domain"/>
    <property type="match status" value="3"/>
</dbReference>
<organism evidence="3 4">
    <name type="scientific">Arenibacter certesii</name>
    <dbReference type="NCBI Taxonomy" id="228955"/>
    <lineage>
        <taxon>Bacteria</taxon>
        <taxon>Pseudomonadati</taxon>
        <taxon>Bacteroidota</taxon>
        <taxon>Flavobacteriia</taxon>
        <taxon>Flavobacteriales</taxon>
        <taxon>Flavobacteriaceae</taxon>
        <taxon>Arenibacter</taxon>
    </lineage>
</organism>
<dbReference type="Proteomes" id="UP000634668">
    <property type="component" value="Unassembled WGS sequence"/>
</dbReference>
<accession>A0A918IWK0</accession>
<comment type="caution">
    <text evidence="3">The sequence shown here is derived from an EMBL/GenBank/DDBJ whole genome shotgun (WGS) entry which is preliminary data.</text>
</comment>
<keyword evidence="4" id="KW-1185">Reference proteome</keyword>
<dbReference type="PANTHER" id="PTHR16026:SF0">
    <property type="entry name" value="CARTILAGE ACIDIC PROTEIN 1"/>
    <property type="match status" value="1"/>
</dbReference>
<sequence>MTSMRMKVYIFLLFVGTFIFSCSRTKSPTTDTPPLFQLMDSTHTGINFENDLSYDQEFNVYRYRNFYNGGGVAIGDINNDGLLDIYFTANLTGNKLYLNKGNFQFEDITETAGVAGQKAWSTGVTMVDINGDGHLDIYVCNSGDIAGDNKQNELFINNGDLTFTEAAEEYGLDDQGFSTHASFFDYDKDGDLDVYLLNNSYRSIGSFNLQRNERYERDVLGGDKLLRNDGGTFVDITEEAGIYGSIIGFGLGVTVGDVNKDGWEDIFVSNDFFERDYLYINQQDGTFKEVLTEQIKSISGASMGADMADINNDGFNDIFVTEMLPSEYARLKTVTTFEDWNKYQLNLRNDYYHQFTRNMLQLNNGNNTFSEIGRLSGVEASDWSWGALLFDMDNDGQKDLFIANGIYKDLTNQDYLQYVSSEAVIQSIVANNKVDYNKLIDIIPSNMVENHAFKNLGNLKFTREWNSGLNTLSFSNGAAYGDLDNDGDLDLVVNNVNMPSFIYRNNADSQTNHNYLKVILKGENKNTYAIGAQLKLTSKSGNQYLEQQPIRGFQSSVDLRPNFGLKDSLPVDLQVTWPSGKVTDLKEIAVNQTITLHEKDGLPPVLESVPTPRPIFVPSDLKIEYKHKENRFVDFDRDRLIPHMLSTQGPKMAIADVNNDGVDDIYIGGSKGSPGNLLLGKGDKFVATDGADFINDTGYEDAGMLFFDADNDGDLDLYICSGGVEFSQFSSYLKDRLYINDGKGNFTLSDQHLPTATGTHSTSIVIAADLDMDGDLDLFVGERSVPGQYGLPGSGFILRNNGKGIFEDVTKEVAPELIDIGMITDATFEDLNGDGSLELIVTGEFMGIEIFLNKKGKLVRKKDNPLSQLKGWWNVIHAVDLDNDGDLDLIVGNHGLNSRFRASTEKPINLFVQDFDQNGFSDPVMTFTAKNGKHYPYNLRHNLIDQLKDLKKKFPNYESFKDASITEIFTEEELQGALKLEANTLSSIVLINEGNFNFKAVELPIEAQFSPIYAIHAHDYDQDGDVDIVMGGNLYGVKPELGRYDASYGIYLENMGDHQFKFHRDGRGLFLDGEIRDMEVMGRHLIVTKNNDSIDAFKF</sequence>
<reference evidence="3" key="1">
    <citation type="journal article" date="2014" name="Int. J. Syst. Evol. Microbiol.">
        <title>Complete genome sequence of Corynebacterium casei LMG S-19264T (=DSM 44701T), isolated from a smear-ripened cheese.</title>
        <authorList>
            <consortium name="US DOE Joint Genome Institute (JGI-PGF)"/>
            <person name="Walter F."/>
            <person name="Albersmeier A."/>
            <person name="Kalinowski J."/>
            <person name="Ruckert C."/>
        </authorList>
    </citation>
    <scope>NUCLEOTIDE SEQUENCE</scope>
    <source>
        <strain evidence="3">KCTC 12113</strain>
    </source>
</reference>
<dbReference type="Pfam" id="PF13517">
    <property type="entry name" value="FG-GAP_3"/>
    <property type="match status" value="5"/>
</dbReference>
<dbReference type="InterPro" id="IPR011519">
    <property type="entry name" value="UnbV_ASPIC"/>
</dbReference>
<dbReference type="AlphaFoldDB" id="A0A918IWK0"/>
<proteinExistence type="predicted"/>
<evidence type="ECO:0000256" key="1">
    <source>
        <dbReference type="ARBA" id="ARBA00022729"/>
    </source>
</evidence>
<dbReference type="InterPro" id="IPR013517">
    <property type="entry name" value="FG-GAP"/>
</dbReference>
<name>A0A918IWK0_9FLAO</name>
<protein>
    <recommendedName>
        <fullName evidence="2">ASPIC/UnbV domain-containing protein</fullName>
    </recommendedName>
</protein>
<feature type="domain" description="ASPIC/UnbV" evidence="2">
    <location>
        <begin position="529"/>
        <end position="595"/>
    </location>
</feature>
<dbReference type="Pfam" id="PF07593">
    <property type="entry name" value="UnbV_ASPIC"/>
    <property type="match status" value="1"/>
</dbReference>
<gene>
    <name evidence="3" type="ORF">GCM10007383_18500</name>
</gene>
<dbReference type="EMBL" id="BMWP01000011">
    <property type="protein sequence ID" value="GGW33852.1"/>
    <property type="molecule type" value="Genomic_DNA"/>
</dbReference>
<evidence type="ECO:0000313" key="3">
    <source>
        <dbReference type="EMBL" id="GGW33852.1"/>
    </source>
</evidence>
<dbReference type="InterPro" id="IPR027039">
    <property type="entry name" value="Crtac1"/>
</dbReference>
<dbReference type="InterPro" id="IPR028994">
    <property type="entry name" value="Integrin_alpha_N"/>
</dbReference>
<reference evidence="3" key="2">
    <citation type="submission" date="2020-09" db="EMBL/GenBank/DDBJ databases">
        <authorList>
            <person name="Sun Q."/>
            <person name="Kim S."/>
        </authorList>
    </citation>
    <scope>NUCLEOTIDE SEQUENCE</scope>
    <source>
        <strain evidence="3">KCTC 12113</strain>
    </source>
</reference>
<evidence type="ECO:0000313" key="4">
    <source>
        <dbReference type="Proteomes" id="UP000634668"/>
    </source>
</evidence>
<dbReference type="RefSeq" id="WP_229797181.1">
    <property type="nucleotide sequence ID" value="NZ_BMWP01000011.1"/>
</dbReference>
<evidence type="ECO:0000259" key="2">
    <source>
        <dbReference type="Pfam" id="PF07593"/>
    </source>
</evidence>
<keyword evidence="1" id="KW-0732">Signal</keyword>